<keyword evidence="1" id="KW-0472">Membrane</keyword>
<sequence length="389" mass="44361">MTNNEFQKILSDLDFSFENAKSFLSKYNSYFKLHTKNTINPITLLALGLINCLLPEFPQLKNLQNLYLLSTLACKIFLPEILGMAFNSFKTDSTSLNENLMKFLLDSVTQYDHYPEYSELKMKKINSAKTLISAVVEARNFNSSLLQISNFLEMFRLDYVKMAILSSLVGINEYVPFFYELSFWGPKDTSSTDYLLTETDDLSLGSSNYFVLSSDDSIHSEESFRAKGQMNKKKIDTHIYNSPESIHEKSIVNISPDSHLSKMNDYLNTRPYNILSLNSSDRFILKDSYFSMRDNESYITMISYDSLKSISERLISASDFNGVLMVNESFENSITLQSKASDPSVEEMASNYQDPHGVNGYSDSLITMGLNSLAFSNGIIYSFLFITFR</sequence>
<organism evidence="2 3">
    <name type="scientific">Smittium mucronatum</name>
    <dbReference type="NCBI Taxonomy" id="133383"/>
    <lineage>
        <taxon>Eukaryota</taxon>
        <taxon>Fungi</taxon>
        <taxon>Fungi incertae sedis</taxon>
        <taxon>Zoopagomycota</taxon>
        <taxon>Kickxellomycotina</taxon>
        <taxon>Harpellomycetes</taxon>
        <taxon>Harpellales</taxon>
        <taxon>Legeriomycetaceae</taxon>
        <taxon>Smittium</taxon>
    </lineage>
</organism>
<proteinExistence type="predicted"/>
<dbReference type="Proteomes" id="UP000187455">
    <property type="component" value="Unassembled WGS sequence"/>
</dbReference>
<gene>
    <name evidence="2" type="ORF">AYI68_g3898</name>
</gene>
<accession>A0A1R0GYN2</accession>
<name>A0A1R0GYN2_9FUNG</name>
<comment type="caution">
    <text evidence="2">The sequence shown here is derived from an EMBL/GenBank/DDBJ whole genome shotgun (WGS) entry which is preliminary data.</text>
</comment>
<dbReference type="AlphaFoldDB" id="A0A1R0GYN2"/>
<reference evidence="2 3" key="1">
    <citation type="journal article" date="2016" name="Mol. Biol. Evol.">
        <title>Genome-Wide Survey of Gut Fungi (Harpellales) Reveals the First Horizontally Transferred Ubiquitin Gene from a Mosquito Host.</title>
        <authorList>
            <person name="Wang Y."/>
            <person name="White M.M."/>
            <person name="Kvist S."/>
            <person name="Moncalvo J.M."/>
        </authorList>
    </citation>
    <scope>NUCLEOTIDE SEQUENCE [LARGE SCALE GENOMIC DNA]</scope>
    <source>
        <strain evidence="2 3">ALG-7-W6</strain>
    </source>
</reference>
<feature type="transmembrane region" description="Helical" evidence="1">
    <location>
        <begin position="365"/>
        <end position="388"/>
    </location>
</feature>
<keyword evidence="1" id="KW-1133">Transmembrane helix</keyword>
<dbReference type="EMBL" id="LSSL01002017">
    <property type="protein sequence ID" value="OLY81989.1"/>
    <property type="molecule type" value="Genomic_DNA"/>
</dbReference>
<evidence type="ECO:0000313" key="2">
    <source>
        <dbReference type="EMBL" id="OLY81989.1"/>
    </source>
</evidence>
<keyword evidence="3" id="KW-1185">Reference proteome</keyword>
<keyword evidence="1" id="KW-0812">Transmembrane</keyword>
<evidence type="ECO:0000256" key="1">
    <source>
        <dbReference type="SAM" id="Phobius"/>
    </source>
</evidence>
<protein>
    <submittedName>
        <fullName evidence="2">Uncharacterized protein</fullName>
    </submittedName>
</protein>
<evidence type="ECO:0000313" key="3">
    <source>
        <dbReference type="Proteomes" id="UP000187455"/>
    </source>
</evidence>